<accession>A0A9Q1JIJ7</accession>
<evidence type="ECO:0000256" key="1">
    <source>
        <dbReference type="SAM" id="MobiDB-lite"/>
    </source>
</evidence>
<protein>
    <submittedName>
        <fullName evidence="2">Uncharacterized protein</fullName>
    </submittedName>
</protein>
<keyword evidence="3" id="KW-1185">Reference proteome</keyword>
<reference evidence="2" key="1">
    <citation type="submission" date="2022-04" db="EMBL/GenBank/DDBJ databases">
        <title>Carnegiea gigantea Genome sequencing and assembly v2.</title>
        <authorList>
            <person name="Copetti D."/>
            <person name="Sanderson M.J."/>
            <person name="Burquez A."/>
            <person name="Wojciechowski M.F."/>
        </authorList>
    </citation>
    <scope>NUCLEOTIDE SEQUENCE</scope>
    <source>
        <strain evidence="2">SGP5-SGP5p</strain>
        <tissue evidence="2">Aerial part</tissue>
    </source>
</reference>
<proteinExistence type="predicted"/>
<feature type="compositionally biased region" description="Basic and acidic residues" evidence="1">
    <location>
        <begin position="122"/>
        <end position="134"/>
    </location>
</feature>
<sequence>MVLDQAKSVTKKDHSMLSYSLGLGLNSQSPVPHNTSVPDPSTAMINEDDGIEDDDDSTPFRIPLRSTSQVNCELNVKKPSDKKPKEGDKPASKKGEQQTTSSKVPHNAKELAGQRKQTLSLEAERKQPHAEKTNSIRGSRPLDALKKRQPENLPLAYCSSYVIRLTKLDSKFSQDELTISKYVFSKVEDMDNSELLFDGYDDKKTTRASMVTLRPGERVEMNSINIWSSILNGQGRKRDLASPSRLFMSCDQSVSAS</sequence>
<feature type="compositionally biased region" description="Basic and acidic residues" evidence="1">
    <location>
        <begin position="75"/>
        <end position="96"/>
    </location>
</feature>
<dbReference type="EMBL" id="JAKOGI010001234">
    <property type="protein sequence ID" value="KAJ8426827.1"/>
    <property type="molecule type" value="Genomic_DNA"/>
</dbReference>
<dbReference type="Proteomes" id="UP001153076">
    <property type="component" value="Unassembled WGS sequence"/>
</dbReference>
<feature type="region of interest" description="Disordered" evidence="1">
    <location>
        <begin position="21"/>
        <end position="147"/>
    </location>
</feature>
<dbReference type="AlphaFoldDB" id="A0A9Q1JIJ7"/>
<feature type="compositionally biased region" description="Polar residues" evidence="1">
    <location>
        <begin position="25"/>
        <end position="39"/>
    </location>
</feature>
<organism evidence="2 3">
    <name type="scientific">Carnegiea gigantea</name>
    <dbReference type="NCBI Taxonomy" id="171969"/>
    <lineage>
        <taxon>Eukaryota</taxon>
        <taxon>Viridiplantae</taxon>
        <taxon>Streptophyta</taxon>
        <taxon>Embryophyta</taxon>
        <taxon>Tracheophyta</taxon>
        <taxon>Spermatophyta</taxon>
        <taxon>Magnoliopsida</taxon>
        <taxon>eudicotyledons</taxon>
        <taxon>Gunneridae</taxon>
        <taxon>Pentapetalae</taxon>
        <taxon>Caryophyllales</taxon>
        <taxon>Cactineae</taxon>
        <taxon>Cactaceae</taxon>
        <taxon>Cactoideae</taxon>
        <taxon>Echinocereeae</taxon>
        <taxon>Carnegiea</taxon>
    </lineage>
</organism>
<feature type="compositionally biased region" description="Acidic residues" evidence="1">
    <location>
        <begin position="46"/>
        <end position="57"/>
    </location>
</feature>
<comment type="caution">
    <text evidence="2">The sequence shown here is derived from an EMBL/GenBank/DDBJ whole genome shotgun (WGS) entry which is preliminary data.</text>
</comment>
<evidence type="ECO:0000313" key="2">
    <source>
        <dbReference type="EMBL" id="KAJ8426827.1"/>
    </source>
</evidence>
<gene>
    <name evidence="2" type="ORF">Cgig2_022608</name>
</gene>
<evidence type="ECO:0000313" key="3">
    <source>
        <dbReference type="Proteomes" id="UP001153076"/>
    </source>
</evidence>
<name>A0A9Q1JIJ7_9CARY</name>